<keyword evidence="3" id="KW-1185">Reference proteome</keyword>
<dbReference type="AlphaFoldDB" id="A0A3R9NHY2"/>
<accession>A0A3R9NHY2</accession>
<evidence type="ECO:0000313" key="3">
    <source>
        <dbReference type="Proteomes" id="UP000280066"/>
    </source>
</evidence>
<evidence type="ECO:0000256" key="1">
    <source>
        <dbReference type="SAM" id="Phobius"/>
    </source>
</evidence>
<name>A0A3R9NHY2_9BACT</name>
<feature type="transmembrane region" description="Helical" evidence="1">
    <location>
        <begin position="125"/>
        <end position="146"/>
    </location>
</feature>
<reference evidence="2 3" key="1">
    <citation type="submission" date="2018-12" db="EMBL/GenBank/DDBJ databases">
        <authorList>
            <person name="Feng G."/>
            <person name="Zhu H."/>
        </authorList>
    </citation>
    <scope>NUCLEOTIDE SEQUENCE [LARGE SCALE GENOMIC DNA]</scope>
    <source>
        <strain evidence="2 3">9PBR-2</strain>
    </source>
</reference>
<keyword evidence="1" id="KW-1133">Transmembrane helix</keyword>
<feature type="transmembrane region" description="Helical" evidence="1">
    <location>
        <begin position="152"/>
        <end position="176"/>
    </location>
</feature>
<feature type="transmembrane region" description="Helical" evidence="1">
    <location>
        <begin position="70"/>
        <end position="90"/>
    </location>
</feature>
<keyword evidence="1" id="KW-0812">Transmembrane</keyword>
<keyword evidence="1" id="KW-0472">Membrane</keyword>
<protein>
    <submittedName>
        <fullName evidence="2">Uncharacterized protein</fullName>
    </submittedName>
</protein>
<feature type="transmembrane region" description="Helical" evidence="1">
    <location>
        <begin position="47"/>
        <end position="64"/>
    </location>
</feature>
<dbReference type="EMBL" id="RWIS01000006">
    <property type="protein sequence ID" value="RSK33092.1"/>
    <property type="molecule type" value="Genomic_DNA"/>
</dbReference>
<dbReference type="Proteomes" id="UP000280066">
    <property type="component" value="Unassembled WGS sequence"/>
</dbReference>
<dbReference type="RefSeq" id="WP_125429381.1">
    <property type="nucleotide sequence ID" value="NZ_RWIS01000006.1"/>
</dbReference>
<gene>
    <name evidence="2" type="ORF">EI290_10270</name>
</gene>
<evidence type="ECO:0000313" key="2">
    <source>
        <dbReference type="EMBL" id="RSK33092.1"/>
    </source>
</evidence>
<dbReference type="OrthoDB" id="954056at2"/>
<organism evidence="2 3">
    <name type="scientific">Hymenobacter metallilatus</name>
    <dbReference type="NCBI Taxonomy" id="2493666"/>
    <lineage>
        <taxon>Bacteria</taxon>
        <taxon>Pseudomonadati</taxon>
        <taxon>Bacteroidota</taxon>
        <taxon>Cytophagia</taxon>
        <taxon>Cytophagales</taxon>
        <taxon>Hymenobacteraceae</taxon>
        <taxon>Hymenobacter</taxon>
    </lineage>
</organism>
<proteinExistence type="predicted"/>
<comment type="caution">
    <text evidence="2">The sequence shown here is derived from an EMBL/GenBank/DDBJ whole genome shotgun (WGS) entry which is preliminary data.</text>
</comment>
<sequence>MALTDDWKTRDWGASEFSYAAPDLRAALRRSSQHNVAKLLRAYRRQFGLVVALTAATLGVLLLQPGNPQYQMGVGLILLYCLVQCAYLTLTFRRFRLPDLTLRTTEAIQETLALARAINRFQAALVAYFVPLVFLGSLLATLSYYGWSMARILGSGMVLTVIGLTTTLMTLLGHYLRRFLVSRQCMALIAQLEASRRDLLDVGA</sequence>